<reference evidence="2" key="2">
    <citation type="submission" date="2017-11" db="EMBL/GenBank/DDBJ databases">
        <title>PacBio sequencing of new strain of the secondary endosymbiont Candidatus Hamiltonella defensa.</title>
        <authorList>
            <person name="Strand M.R."/>
            <person name="Oliver K."/>
        </authorList>
    </citation>
    <scope>NUCLEOTIDE SEQUENCE [LARGE SCALE GENOMIC DNA]</scope>
    <source>
        <strain evidence="2">A2C</strain>
    </source>
</reference>
<sequence>MHREQHRAHKHQCTPCSNRLTFRPVLRLPESYQPVNAQAARQCLRVCQTYAEHWPARKAQGCGLVLSNLAPTELADCIGESVMDRMQECGGGTLAFTWGSYRQRKGQCV</sequence>
<name>A0A2D3T3I4_9ENTR</name>
<protein>
    <submittedName>
        <fullName evidence="1">Uncharacterized protein</fullName>
    </submittedName>
</protein>
<gene>
    <name evidence="1" type="ORF">BJP41_08625</name>
</gene>
<accession>A0A2D3T3I4</accession>
<evidence type="ECO:0000313" key="1">
    <source>
        <dbReference type="EMBL" id="ATW30369.1"/>
    </source>
</evidence>
<evidence type="ECO:0000313" key="2">
    <source>
        <dbReference type="Proteomes" id="UP000230008"/>
    </source>
</evidence>
<dbReference type="AlphaFoldDB" id="A0A2D3T3I4"/>
<organism evidence="1 2">
    <name type="scientific">Candidatus Williamhamiltonella defendens</name>
    <dbReference type="NCBI Taxonomy" id="138072"/>
    <lineage>
        <taxon>Bacteria</taxon>
        <taxon>Pseudomonadati</taxon>
        <taxon>Pseudomonadota</taxon>
        <taxon>Gammaproteobacteria</taxon>
        <taxon>Enterobacterales</taxon>
        <taxon>Enterobacteriaceae</taxon>
        <taxon>aphid secondary symbionts</taxon>
        <taxon>Candidatus Williamhamiltonella</taxon>
    </lineage>
</organism>
<dbReference type="Proteomes" id="UP000230008">
    <property type="component" value="Chromosome"/>
</dbReference>
<dbReference type="RefSeq" id="WP_100103578.1">
    <property type="nucleotide sequence ID" value="NZ_CAWNMT010000001.1"/>
</dbReference>
<reference evidence="2" key="1">
    <citation type="submission" date="2016-10" db="EMBL/GenBank/DDBJ databases">
        <authorList>
            <person name="Chevignon G."/>
        </authorList>
    </citation>
    <scope>NUCLEOTIDE SEQUENCE [LARGE SCALE GENOMIC DNA]</scope>
    <source>
        <strain evidence="2">A2C</strain>
    </source>
</reference>
<dbReference type="EMBL" id="CP017606">
    <property type="protein sequence ID" value="ATW30369.1"/>
    <property type="molecule type" value="Genomic_DNA"/>
</dbReference>
<proteinExistence type="predicted"/>